<feature type="signal peptide" evidence="1">
    <location>
        <begin position="1"/>
        <end position="18"/>
    </location>
</feature>
<dbReference type="InterPro" id="IPR035914">
    <property type="entry name" value="Sperma_CUB_dom_sf"/>
</dbReference>
<dbReference type="Proteomes" id="UP001292094">
    <property type="component" value="Unassembled WGS sequence"/>
</dbReference>
<protein>
    <recommendedName>
        <fullName evidence="2">CUB domain-containing protein</fullName>
    </recommendedName>
</protein>
<feature type="chain" id="PRO_5042241347" description="CUB domain-containing protein" evidence="1">
    <location>
        <begin position="19"/>
        <end position="271"/>
    </location>
</feature>
<evidence type="ECO:0000313" key="4">
    <source>
        <dbReference type="Proteomes" id="UP001292094"/>
    </source>
</evidence>
<dbReference type="InterPro" id="IPR058698">
    <property type="entry name" value="CUB_metazoa"/>
</dbReference>
<sequence>MGWMEGVLMLGVLVTVVARIPEPAIIDSTHREEKDTLLSYFTNVDANANTVTSCDLTVTKIKNVCQLRLEMPLMTLAEPDSEGACVDQYLQVTGGQGGNSIKICGDNAGQHPPMGCDQYHQEPSGSVKSFNYVNKPSTATLDTTFGIQPGARHLQGSYTVCAKVETESCGLTWSPGPDDYSFTITGNPTQAPEFNIQVNEDCLNPATDYLLFSIGEATDSDEPIILVCGTKFPPDVSSSSDRFKVEVNTVEAADNDLDNRGFHLNYIQKAC</sequence>
<keyword evidence="1" id="KW-0732">Signal</keyword>
<dbReference type="AlphaFoldDB" id="A0AAE1PQ12"/>
<feature type="domain" description="CUB" evidence="2">
    <location>
        <begin position="113"/>
        <end position="268"/>
    </location>
</feature>
<dbReference type="Gene3D" id="2.60.120.290">
    <property type="entry name" value="Spermadhesin, CUB domain"/>
    <property type="match status" value="1"/>
</dbReference>
<reference evidence="3" key="1">
    <citation type="submission" date="2023-11" db="EMBL/GenBank/DDBJ databases">
        <title>Genome assemblies of two species of porcelain crab, Petrolisthes cinctipes and Petrolisthes manimaculis (Anomura: Porcellanidae).</title>
        <authorList>
            <person name="Angst P."/>
        </authorList>
    </citation>
    <scope>NUCLEOTIDE SEQUENCE</scope>
    <source>
        <strain evidence="3">PB745_02</strain>
        <tissue evidence="3">Gill</tissue>
    </source>
</reference>
<gene>
    <name evidence="3" type="ORF">Pmani_017481</name>
</gene>
<dbReference type="Pfam" id="PF26080">
    <property type="entry name" value="CUB_animal"/>
    <property type="match status" value="1"/>
</dbReference>
<keyword evidence="4" id="KW-1185">Reference proteome</keyword>
<evidence type="ECO:0000313" key="3">
    <source>
        <dbReference type="EMBL" id="KAK4310987.1"/>
    </source>
</evidence>
<proteinExistence type="predicted"/>
<dbReference type="PANTHER" id="PTHR33236">
    <property type="entry name" value="INTRAFLAGELLAR TRANSPORT PROTEIN 122 FAMILY PROTEIN-RELATED"/>
    <property type="match status" value="1"/>
</dbReference>
<dbReference type="EMBL" id="JAWZYT010001572">
    <property type="protein sequence ID" value="KAK4310987.1"/>
    <property type="molecule type" value="Genomic_DNA"/>
</dbReference>
<accession>A0AAE1PQ12</accession>
<comment type="caution">
    <text evidence="3">The sequence shown here is derived from an EMBL/GenBank/DDBJ whole genome shotgun (WGS) entry which is preliminary data.</text>
</comment>
<name>A0AAE1PQ12_9EUCA</name>
<organism evidence="3 4">
    <name type="scientific">Petrolisthes manimaculis</name>
    <dbReference type="NCBI Taxonomy" id="1843537"/>
    <lineage>
        <taxon>Eukaryota</taxon>
        <taxon>Metazoa</taxon>
        <taxon>Ecdysozoa</taxon>
        <taxon>Arthropoda</taxon>
        <taxon>Crustacea</taxon>
        <taxon>Multicrustacea</taxon>
        <taxon>Malacostraca</taxon>
        <taxon>Eumalacostraca</taxon>
        <taxon>Eucarida</taxon>
        <taxon>Decapoda</taxon>
        <taxon>Pleocyemata</taxon>
        <taxon>Anomura</taxon>
        <taxon>Galatheoidea</taxon>
        <taxon>Porcellanidae</taxon>
        <taxon>Petrolisthes</taxon>
    </lineage>
</organism>
<dbReference type="SUPFAM" id="SSF49854">
    <property type="entry name" value="Spermadhesin, CUB domain"/>
    <property type="match status" value="1"/>
</dbReference>
<evidence type="ECO:0000256" key="1">
    <source>
        <dbReference type="SAM" id="SignalP"/>
    </source>
</evidence>
<dbReference type="PANTHER" id="PTHR33236:SF5">
    <property type="entry name" value="CUB DOMAIN-CONTAINING PROTEIN"/>
    <property type="match status" value="1"/>
</dbReference>
<evidence type="ECO:0000259" key="2">
    <source>
        <dbReference type="Pfam" id="PF26080"/>
    </source>
</evidence>